<dbReference type="PANTHER" id="PTHR45760:SF2">
    <property type="entry name" value="FI19922P1-RELATED"/>
    <property type="match status" value="1"/>
</dbReference>
<dbReference type="InterPro" id="IPR023395">
    <property type="entry name" value="MCP_dom_sf"/>
</dbReference>
<dbReference type="GO" id="GO:0005743">
    <property type="term" value="C:mitochondrial inner membrane"/>
    <property type="evidence" value="ECO:0007669"/>
    <property type="project" value="UniProtKB-SubCell"/>
</dbReference>
<comment type="subcellular location">
    <subcellularLocation>
        <location evidence="1">Mitochondrion inner membrane</location>
        <topology evidence="1">Multi-pass membrane protein</topology>
    </subcellularLocation>
</comment>
<keyword evidence="7" id="KW-1133">Transmembrane helix</keyword>
<dbReference type="InterPro" id="IPR045315">
    <property type="entry name" value="Mtm1-like"/>
</dbReference>
<dbReference type="Proteomes" id="UP000187209">
    <property type="component" value="Unassembled WGS sequence"/>
</dbReference>
<dbReference type="InterPro" id="IPR018108">
    <property type="entry name" value="MCP_transmembrane"/>
</dbReference>
<evidence type="ECO:0000256" key="4">
    <source>
        <dbReference type="ARBA" id="ARBA00022692"/>
    </source>
</evidence>
<keyword evidence="9 10" id="KW-0472">Membrane</keyword>
<keyword evidence="3 11" id="KW-0813">Transport</keyword>
<feature type="repeat" description="Solcar" evidence="10">
    <location>
        <begin position="5"/>
        <end position="88"/>
    </location>
</feature>
<evidence type="ECO:0000313" key="13">
    <source>
        <dbReference type="Proteomes" id="UP000187209"/>
    </source>
</evidence>
<proteinExistence type="inferred from homology"/>
<evidence type="ECO:0000256" key="5">
    <source>
        <dbReference type="ARBA" id="ARBA00022737"/>
    </source>
</evidence>
<evidence type="ECO:0000256" key="7">
    <source>
        <dbReference type="ARBA" id="ARBA00022989"/>
    </source>
</evidence>
<evidence type="ECO:0000313" key="12">
    <source>
        <dbReference type="EMBL" id="OMJ83890.1"/>
    </source>
</evidence>
<keyword evidence="5" id="KW-0677">Repeat</keyword>
<dbReference type="SUPFAM" id="SSF103506">
    <property type="entry name" value="Mitochondrial carrier"/>
    <property type="match status" value="1"/>
</dbReference>
<protein>
    <recommendedName>
        <fullName evidence="14">ADP/ATP translocase</fullName>
    </recommendedName>
</protein>
<evidence type="ECO:0000256" key="6">
    <source>
        <dbReference type="ARBA" id="ARBA00022792"/>
    </source>
</evidence>
<dbReference type="Gene3D" id="1.50.40.10">
    <property type="entry name" value="Mitochondrial carrier domain"/>
    <property type="match status" value="2"/>
</dbReference>
<evidence type="ECO:0000256" key="2">
    <source>
        <dbReference type="ARBA" id="ARBA00006375"/>
    </source>
</evidence>
<keyword evidence="6" id="KW-0999">Mitochondrion inner membrane</keyword>
<dbReference type="AlphaFoldDB" id="A0A1R2C4I4"/>
<dbReference type="PANTHER" id="PTHR45760">
    <property type="entry name" value="FI19922P1-RELATED"/>
    <property type="match status" value="1"/>
</dbReference>
<keyword evidence="4 10" id="KW-0812">Transmembrane</keyword>
<name>A0A1R2C4I4_9CILI</name>
<keyword evidence="8" id="KW-0496">Mitochondrion</keyword>
<evidence type="ECO:0000256" key="10">
    <source>
        <dbReference type="PROSITE-ProRule" id="PRU00282"/>
    </source>
</evidence>
<dbReference type="EMBL" id="MPUH01000288">
    <property type="protein sequence ID" value="OMJ83890.1"/>
    <property type="molecule type" value="Genomic_DNA"/>
</dbReference>
<dbReference type="Pfam" id="PF00153">
    <property type="entry name" value="Mito_carr"/>
    <property type="match status" value="2"/>
</dbReference>
<dbReference type="GO" id="GO:1990542">
    <property type="term" value="P:mitochondrial transmembrane transport"/>
    <property type="evidence" value="ECO:0007669"/>
    <property type="project" value="InterPro"/>
</dbReference>
<accession>A0A1R2C4I4</accession>
<dbReference type="OrthoDB" id="285628at2759"/>
<reference evidence="12 13" key="1">
    <citation type="submission" date="2016-11" db="EMBL/GenBank/DDBJ databases">
        <title>The macronuclear genome of Stentor coeruleus: a giant cell with tiny introns.</title>
        <authorList>
            <person name="Slabodnick M."/>
            <person name="Ruby J.G."/>
            <person name="Reiff S.B."/>
            <person name="Swart E.C."/>
            <person name="Gosai S."/>
            <person name="Prabakaran S."/>
            <person name="Witkowska E."/>
            <person name="Larue G.E."/>
            <person name="Fisher S."/>
            <person name="Freeman R.M."/>
            <person name="Gunawardena J."/>
            <person name="Chu W."/>
            <person name="Stover N.A."/>
            <person name="Gregory B.D."/>
            <person name="Nowacki M."/>
            <person name="Derisi J."/>
            <person name="Roy S.W."/>
            <person name="Marshall W.F."/>
            <person name="Sood P."/>
        </authorList>
    </citation>
    <scope>NUCLEOTIDE SEQUENCE [LARGE SCALE GENOMIC DNA]</scope>
    <source>
        <strain evidence="12">WM001</strain>
    </source>
</reference>
<dbReference type="PROSITE" id="PS50920">
    <property type="entry name" value="SOLCAR"/>
    <property type="match status" value="2"/>
</dbReference>
<comment type="caution">
    <text evidence="12">The sequence shown here is derived from an EMBL/GenBank/DDBJ whole genome shotgun (WGS) entry which is preliminary data.</text>
</comment>
<gene>
    <name evidence="12" type="ORF">SteCoe_15119</name>
</gene>
<organism evidence="12 13">
    <name type="scientific">Stentor coeruleus</name>
    <dbReference type="NCBI Taxonomy" id="5963"/>
    <lineage>
        <taxon>Eukaryota</taxon>
        <taxon>Sar</taxon>
        <taxon>Alveolata</taxon>
        <taxon>Ciliophora</taxon>
        <taxon>Postciliodesmatophora</taxon>
        <taxon>Heterotrichea</taxon>
        <taxon>Heterotrichida</taxon>
        <taxon>Stentoridae</taxon>
        <taxon>Stentor</taxon>
    </lineage>
</organism>
<evidence type="ECO:0000256" key="11">
    <source>
        <dbReference type="RuleBase" id="RU000488"/>
    </source>
</evidence>
<evidence type="ECO:0000256" key="8">
    <source>
        <dbReference type="ARBA" id="ARBA00023128"/>
    </source>
</evidence>
<keyword evidence="13" id="KW-1185">Reference proteome</keyword>
<sequence>MTEPASVRTAIKSSAFSTFVYSLCLAPFDVVKNTQISSVTRMNPLQTATILVKKTGLKTLWRGLISSSISTFSSNIVYYPCYEYFKPKFLSLSESWGCGFAALASRLIAVITTLPIERLRTSIQGTGIGEFKITFNGLKVTLYRDMIFSFTYFTLYENSYKKLKNDNPLMARTYSSFFGSLISAIITHPFDVIKTKIQTRYCCFNEYDKNTLKAVSSLYKEEGLKGLFTGAQPRISKITIGLVIYMNLYEKFKKL</sequence>
<evidence type="ECO:0000256" key="3">
    <source>
        <dbReference type="ARBA" id="ARBA00022448"/>
    </source>
</evidence>
<comment type="similarity">
    <text evidence="2 11">Belongs to the mitochondrial carrier (TC 2.A.29) family.</text>
</comment>
<evidence type="ECO:0008006" key="14">
    <source>
        <dbReference type="Google" id="ProtNLM"/>
    </source>
</evidence>
<evidence type="ECO:0000256" key="1">
    <source>
        <dbReference type="ARBA" id="ARBA00004448"/>
    </source>
</evidence>
<evidence type="ECO:0000256" key="9">
    <source>
        <dbReference type="ARBA" id="ARBA00023136"/>
    </source>
</evidence>
<feature type="repeat" description="Solcar" evidence="10">
    <location>
        <begin position="167"/>
        <end position="255"/>
    </location>
</feature>